<evidence type="ECO:0000259" key="2">
    <source>
        <dbReference type="Pfam" id="PF01575"/>
    </source>
</evidence>
<keyword evidence="4" id="KW-1185">Reference proteome</keyword>
<dbReference type="EMBL" id="JACHDB010000001">
    <property type="protein sequence ID" value="MBB5432521.1"/>
    <property type="molecule type" value="Genomic_DNA"/>
</dbReference>
<sequence length="144" mass="16264">MTRQAEPDARSAEFTVPAERRYLEDYPVGARDEFGGLMVEESEIIEFARRFDPQSFHTDPEAARHGPFGGLVASGWHTASLMMRMYAEHYLSPASSLGGPGVDELRWTAPVRPGDTLRVRVEVLENRRSRSKPTAGCCAPRWRW</sequence>
<comment type="caution">
    <text evidence="3">The sequence shown here is derived from an EMBL/GenBank/DDBJ whole genome shotgun (WGS) entry which is preliminary data.</text>
</comment>
<reference evidence="3 4" key="1">
    <citation type="submission" date="2020-08" db="EMBL/GenBank/DDBJ databases">
        <title>Sequencing the genomes of 1000 actinobacteria strains.</title>
        <authorList>
            <person name="Klenk H.-P."/>
        </authorList>
    </citation>
    <scope>NUCLEOTIDE SEQUENCE [LARGE SCALE GENOMIC DNA]</scope>
    <source>
        <strain evidence="3 4">DSM 44551</strain>
    </source>
</reference>
<dbReference type="Gene3D" id="3.10.129.10">
    <property type="entry name" value="Hotdog Thioesterase"/>
    <property type="match status" value="1"/>
</dbReference>
<dbReference type="Proteomes" id="UP000572635">
    <property type="component" value="Unassembled WGS sequence"/>
</dbReference>
<evidence type="ECO:0000256" key="1">
    <source>
        <dbReference type="ARBA" id="ARBA00005254"/>
    </source>
</evidence>
<dbReference type="CDD" id="cd03454">
    <property type="entry name" value="YdeM"/>
    <property type="match status" value="1"/>
</dbReference>
<proteinExistence type="inferred from homology"/>
<dbReference type="InterPro" id="IPR002539">
    <property type="entry name" value="MaoC-like_dom"/>
</dbReference>
<dbReference type="SUPFAM" id="SSF54637">
    <property type="entry name" value="Thioesterase/thiol ester dehydrase-isomerase"/>
    <property type="match status" value="1"/>
</dbReference>
<dbReference type="AlphaFoldDB" id="A0A7W8VDH7"/>
<dbReference type="InterPro" id="IPR029069">
    <property type="entry name" value="HotDog_dom_sf"/>
</dbReference>
<comment type="similarity">
    <text evidence="1">Belongs to the enoyl-CoA hydratase/isomerase family.</text>
</comment>
<dbReference type="Pfam" id="PF01575">
    <property type="entry name" value="MaoC_dehydratas"/>
    <property type="match status" value="1"/>
</dbReference>
<dbReference type="RefSeq" id="WP_246528243.1">
    <property type="nucleotide sequence ID" value="NZ_BAAAJD010000043.1"/>
</dbReference>
<name>A0A7W8VDH7_9ACTN</name>
<accession>A0A7W8VDH7</accession>
<protein>
    <submittedName>
        <fullName evidence="3">Acyl dehydratase</fullName>
    </submittedName>
</protein>
<evidence type="ECO:0000313" key="4">
    <source>
        <dbReference type="Proteomes" id="UP000572635"/>
    </source>
</evidence>
<gene>
    <name evidence="3" type="ORF">HDA36_002605</name>
</gene>
<organism evidence="3 4">
    <name type="scientific">Nocardiopsis composta</name>
    <dbReference type="NCBI Taxonomy" id="157465"/>
    <lineage>
        <taxon>Bacteria</taxon>
        <taxon>Bacillati</taxon>
        <taxon>Actinomycetota</taxon>
        <taxon>Actinomycetes</taxon>
        <taxon>Streptosporangiales</taxon>
        <taxon>Nocardiopsidaceae</taxon>
        <taxon>Nocardiopsis</taxon>
    </lineage>
</organism>
<feature type="domain" description="MaoC-like" evidence="2">
    <location>
        <begin position="38"/>
        <end position="131"/>
    </location>
</feature>
<evidence type="ECO:0000313" key="3">
    <source>
        <dbReference type="EMBL" id="MBB5432521.1"/>
    </source>
</evidence>